<dbReference type="GO" id="GO:0003924">
    <property type="term" value="F:GTPase activity"/>
    <property type="evidence" value="ECO:0007669"/>
    <property type="project" value="InterPro"/>
</dbReference>
<keyword evidence="2" id="KW-0547">Nucleotide-binding</keyword>
<keyword evidence="5 7" id="KW-0472">Membrane</keyword>
<keyword evidence="4" id="KW-0342">GTP-binding</keyword>
<feature type="coiled-coil region" evidence="6">
    <location>
        <begin position="687"/>
        <end position="721"/>
    </location>
</feature>
<evidence type="ECO:0000256" key="7">
    <source>
        <dbReference type="SAM" id="Phobius"/>
    </source>
</evidence>
<evidence type="ECO:0000256" key="2">
    <source>
        <dbReference type="ARBA" id="ARBA00022741"/>
    </source>
</evidence>
<dbReference type="AlphaFoldDB" id="A0AAU7C1B5"/>
<dbReference type="Pfam" id="PF00350">
    <property type="entry name" value="Dynamin_N"/>
    <property type="match status" value="1"/>
</dbReference>
<dbReference type="GO" id="GO:0016020">
    <property type="term" value="C:membrane"/>
    <property type="evidence" value="ECO:0007669"/>
    <property type="project" value="UniProtKB-SubCell"/>
</dbReference>
<dbReference type="PANTHER" id="PTHR10465:SF0">
    <property type="entry name" value="SARCALUMENIN"/>
    <property type="match status" value="1"/>
</dbReference>
<evidence type="ECO:0000256" key="5">
    <source>
        <dbReference type="ARBA" id="ARBA00023136"/>
    </source>
</evidence>
<comment type="subcellular location">
    <subcellularLocation>
        <location evidence="1">Membrane</location>
    </subcellularLocation>
</comment>
<accession>A0AAU7C1B5</accession>
<keyword evidence="6" id="KW-0175">Coiled coil</keyword>
<dbReference type="RefSeq" id="WP_347980080.1">
    <property type="nucleotide sequence ID" value="NZ_CP154878.1"/>
</dbReference>
<name>A0AAU7C1B5_9LACO</name>
<dbReference type="KEGG" id="lalo:ABC765_07375"/>
<dbReference type="GO" id="GO:0005525">
    <property type="term" value="F:GTP binding"/>
    <property type="evidence" value="ECO:0007669"/>
    <property type="project" value="UniProtKB-KW"/>
</dbReference>
<evidence type="ECO:0000256" key="4">
    <source>
        <dbReference type="ARBA" id="ARBA00023134"/>
    </source>
</evidence>
<dbReference type="SUPFAM" id="SSF52540">
    <property type="entry name" value="P-loop containing nucleoside triphosphate hydrolases"/>
    <property type="match status" value="1"/>
</dbReference>
<sequence length="741" mass="84642">MPNIDEQIKEIQTNIDENLRLLREIRRSQISNLPLKKLDKLIKTFTSLKQPEILIAAPMSAGKSTLINSLLASRVVPASQEACTSAIMRLFNSQDKKDVEAFDEDNNCIASGSVSIDELTTMNELSEAVRVDASLPIPFAGDAPVTVIDTPGPNNALNKAHQNVLFEFLDHHQAELTLFIMNGTQLGTDSEKQLLDRIIETQPNVVFVINKMDEFKTNEDITNVLENVREYLENQFSIQNPRIFPVSAQFALDLQLYIKNREIVMDEWGELTFSDHSKQELMSSYSRNELTKIQNTLTIANNFMLNEDLHLNQYAPVAVNNSFNECYERLMAYSGVTGLADFLNEFIKNNYLNELRQQDKDLFDLIRFVLEEIFKILDNSLDNFSEEKLKKHIRNDFKVIDQGQSEWRKPRVENLYQYFKTHYPKNESSYHYLKVIYLYLDSDNEFSEKDIRNFAEIEAGLNVSEEVDTKIREYRFSNKKDDIIDEFIELKNLIPEDNRDKILQLLISNILSTFDEEKINSWKDDEILLKLAEKANISKDKVSLIVISQKTNHDVIDDKLTGDEYKERMKKIKEISSSLGVSSVTSVSTLALTGAVVSITEFGFIDVGWGLAILGTSGLGLAVLGASAAGLAAYKGMERRSKPNNPQESMKIEILQNKIKKLVGSQSLIIKDINYLSDAMIQATYRKKELSKRLTDSEQQLSGMEEQIDQLLQTIKKFSSAGTKICNEHRERERQLINDKN</sequence>
<keyword evidence="7" id="KW-0812">Transmembrane</keyword>
<evidence type="ECO:0000256" key="3">
    <source>
        <dbReference type="ARBA" id="ARBA00022801"/>
    </source>
</evidence>
<organism evidence="9">
    <name type="scientific">Limosilactobacillus allomucosae</name>
    <dbReference type="NCBI Taxonomy" id="3142938"/>
    <lineage>
        <taxon>Bacteria</taxon>
        <taxon>Bacillati</taxon>
        <taxon>Bacillota</taxon>
        <taxon>Bacilli</taxon>
        <taxon>Lactobacillales</taxon>
        <taxon>Lactobacillaceae</taxon>
        <taxon>Limosilactobacillus</taxon>
    </lineage>
</organism>
<evidence type="ECO:0000259" key="8">
    <source>
        <dbReference type="Pfam" id="PF00350"/>
    </source>
</evidence>
<dbReference type="InterPro" id="IPR027417">
    <property type="entry name" value="P-loop_NTPase"/>
</dbReference>
<reference evidence="9" key="1">
    <citation type="submission" date="2024-04" db="EMBL/GenBank/DDBJ databases">
        <title>Limosilactobacillus allomucosae sp. nov., a novel species isolated from wild boar faecal samples as a potential probiotics for domestic pigs.</title>
        <authorList>
            <person name="Chen B."/>
        </authorList>
    </citation>
    <scope>NUCLEOTIDE SEQUENCE</scope>
    <source>
        <strain evidence="9">WILCCON 0051</strain>
    </source>
</reference>
<evidence type="ECO:0000313" key="9">
    <source>
        <dbReference type="EMBL" id="XBG94886.1"/>
    </source>
</evidence>
<dbReference type="EMBL" id="CP154878">
    <property type="protein sequence ID" value="XBG94886.1"/>
    <property type="molecule type" value="Genomic_DNA"/>
</dbReference>
<gene>
    <name evidence="9" type="ORF">ABC765_07375</name>
</gene>
<protein>
    <submittedName>
        <fullName evidence="9">Dynamin family protein</fullName>
    </submittedName>
</protein>
<feature type="transmembrane region" description="Helical" evidence="7">
    <location>
        <begin position="575"/>
        <end position="597"/>
    </location>
</feature>
<feature type="transmembrane region" description="Helical" evidence="7">
    <location>
        <begin position="609"/>
        <end position="634"/>
    </location>
</feature>
<feature type="domain" description="Dynamin N-terminal" evidence="8">
    <location>
        <begin position="58"/>
        <end position="211"/>
    </location>
</feature>
<dbReference type="GO" id="GO:0008053">
    <property type="term" value="P:mitochondrial fusion"/>
    <property type="evidence" value="ECO:0007669"/>
    <property type="project" value="TreeGrafter"/>
</dbReference>
<dbReference type="InterPro" id="IPR045063">
    <property type="entry name" value="Dynamin_N"/>
</dbReference>
<proteinExistence type="predicted"/>
<evidence type="ECO:0000256" key="6">
    <source>
        <dbReference type="SAM" id="Coils"/>
    </source>
</evidence>
<dbReference type="Gene3D" id="3.40.50.300">
    <property type="entry name" value="P-loop containing nucleotide triphosphate hydrolases"/>
    <property type="match status" value="1"/>
</dbReference>
<keyword evidence="7" id="KW-1133">Transmembrane helix</keyword>
<dbReference type="InterPro" id="IPR027094">
    <property type="entry name" value="Mitofusin_fam"/>
</dbReference>
<evidence type="ECO:0000256" key="1">
    <source>
        <dbReference type="ARBA" id="ARBA00004370"/>
    </source>
</evidence>
<keyword evidence="3" id="KW-0378">Hydrolase</keyword>
<dbReference type="PANTHER" id="PTHR10465">
    <property type="entry name" value="TRANSMEMBRANE GTPASE FZO1"/>
    <property type="match status" value="1"/>
</dbReference>